<dbReference type="OrthoDB" id="9797743at2"/>
<dbReference type="Gene3D" id="3.40.50.1000">
    <property type="entry name" value="HAD superfamily/HAD-like"/>
    <property type="match status" value="1"/>
</dbReference>
<keyword evidence="1" id="KW-0378">Hydrolase</keyword>
<organism evidence="1 2">
    <name type="scientific">Eubacterium ramulus</name>
    <dbReference type="NCBI Taxonomy" id="39490"/>
    <lineage>
        <taxon>Bacteria</taxon>
        <taxon>Bacillati</taxon>
        <taxon>Bacillota</taxon>
        <taxon>Clostridia</taxon>
        <taxon>Eubacteriales</taxon>
        <taxon>Eubacteriaceae</taxon>
        <taxon>Eubacterium</taxon>
    </lineage>
</organism>
<dbReference type="RefSeq" id="WP_022035035.1">
    <property type="nucleotide sequence ID" value="NZ_CP173382.1"/>
</dbReference>
<dbReference type="SFLD" id="SFLDG01129">
    <property type="entry name" value="C1.5:_HAD__Beta-PGM__Phosphata"/>
    <property type="match status" value="1"/>
</dbReference>
<dbReference type="AlphaFoldDB" id="A0A173VH99"/>
<dbReference type="EMBL" id="CYYA01000031">
    <property type="protein sequence ID" value="CUN26543.1"/>
    <property type="molecule type" value="Genomic_DNA"/>
</dbReference>
<dbReference type="InterPro" id="IPR036412">
    <property type="entry name" value="HAD-like_sf"/>
</dbReference>
<dbReference type="CDD" id="cd07505">
    <property type="entry name" value="HAD_BPGM-like"/>
    <property type="match status" value="1"/>
</dbReference>
<protein>
    <submittedName>
        <fullName evidence="1">Phosphorylated carbohydrates phosphatase TM_1254</fullName>
        <ecNumber evidence="1">3.1.3.-</ecNumber>
    </submittedName>
</protein>
<dbReference type="InterPro" id="IPR023214">
    <property type="entry name" value="HAD_sf"/>
</dbReference>
<reference evidence="1 2" key="1">
    <citation type="submission" date="2015-09" db="EMBL/GenBank/DDBJ databases">
        <authorList>
            <consortium name="Pathogen Informatics"/>
        </authorList>
    </citation>
    <scope>NUCLEOTIDE SEQUENCE [LARGE SCALE GENOMIC DNA]</scope>
    <source>
        <strain evidence="1 2">2789STDY5608891</strain>
    </source>
</reference>
<evidence type="ECO:0000313" key="2">
    <source>
        <dbReference type="Proteomes" id="UP000095492"/>
    </source>
</evidence>
<dbReference type="Pfam" id="PF13419">
    <property type="entry name" value="HAD_2"/>
    <property type="match status" value="1"/>
</dbReference>
<dbReference type="Proteomes" id="UP000095492">
    <property type="component" value="Unassembled WGS sequence"/>
</dbReference>
<gene>
    <name evidence="1" type="ORF">ERS852448_02931</name>
</gene>
<dbReference type="InterPro" id="IPR041492">
    <property type="entry name" value="HAD_2"/>
</dbReference>
<dbReference type="SUPFAM" id="SSF56784">
    <property type="entry name" value="HAD-like"/>
    <property type="match status" value="1"/>
</dbReference>
<dbReference type="Gene3D" id="1.10.150.240">
    <property type="entry name" value="Putative phosphatase, domain 2"/>
    <property type="match status" value="1"/>
</dbReference>
<dbReference type="InterPro" id="IPR006439">
    <property type="entry name" value="HAD-SF_hydro_IA"/>
</dbReference>
<dbReference type="EC" id="3.1.3.-" evidence="1"/>
<dbReference type="PANTHER" id="PTHR18901">
    <property type="entry name" value="2-DEOXYGLUCOSE-6-PHOSPHATE PHOSPHATASE 2"/>
    <property type="match status" value="1"/>
</dbReference>
<dbReference type="NCBIfam" id="TIGR01509">
    <property type="entry name" value="HAD-SF-IA-v3"/>
    <property type="match status" value="1"/>
</dbReference>
<dbReference type="PRINTS" id="PR00413">
    <property type="entry name" value="HADHALOGNASE"/>
</dbReference>
<dbReference type="InterPro" id="IPR023198">
    <property type="entry name" value="PGP-like_dom2"/>
</dbReference>
<dbReference type="SFLD" id="SFLDS00003">
    <property type="entry name" value="Haloacid_Dehalogenase"/>
    <property type="match status" value="1"/>
</dbReference>
<dbReference type="NCBIfam" id="TIGR01549">
    <property type="entry name" value="HAD-SF-IA-v1"/>
    <property type="match status" value="1"/>
</dbReference>
<name>A0A173VH99_EUBRA</name>
<dbReference type="PANTHER" id="PTHR18901:SF38">
    <property type="entry name" value="PSEUDOURIDINE-5'-PHOSPHATASE"/>
    <property type="match status" value="1"/>
</dbReference>
<sequence length="242" mass="27476">MIQKEVMQENLTQKDITRKGGIPETEICGAIFDLDGVLLDSMAVWNDLGVRYLQKRGIQPEAGLSQILFSMSMEQGADYLKEQYQLPDTPQEILNGIEQMIRDFYFYEVQPKEGAKELLHFLQDQNVKMIAATSSPREHVTKALQRNGLYGYLQQIYTTGEVGISKHEPLIYQLAAKSLGTKPEETLVFEDSLYALKTAKNAGFRTIGVYDADGETDQEGVRETGELYLTSLLDFRQSWMKQ</sequence>
<evidence type="ECO:0000313" key="1">
    <source>
        <dbReference type="EMBL" id="CUN26543.1"/>
    </source>
</evidence>
<dbReference type="GO" id="GO:0016791">
    <property type="term" value="F:phosphatase activity"/>
    <property type="evidence" value="ECO:0007669"/>
    <property type="project" value="TreeGrafter"/>
</dbReference>
<dbReference type="STRING" id="39490.ERS852448_02931"/>
<proteinExistence type="predicted"/>
<accession>A0A173VH99</accession>
<dbReference type="GeneID" id="97392203"/>